<feature type="compositionally biased region" description="Low complexity" evidence="1">
    <location>
        <begin position="209"/>
        <end position="229"/>
    </location>
</feature>
<proteinExistence type="predicted"/>
<keyword evidence="2" id="KW-0812">Transmembrane</keyword>
<accession>A0ABR1X4R1</accession>
<feature type="region of interest" description="Disordered" evidence="1">
    <location>
        <begin position="209"/>
        <end position="235"/>
    </location>
</feature>
<keyword evidence="4" id="KW-1185">Reference proteome</keyword>
<dbReference type="RefSeq" id="XP_066673279.1">
    <property type="nucleotide sequence ID" value="XM_066809661.1"/>
</dbReference>
<dbReference type="EMBL" id="JAQQWN010000004">
    <property type="protein sequence ID" value="KAK8090385.1"/>
    <property type="molecule type" value="Genomic_DNA"/>
</dbReference>
<protein>
    <submittedName>
        <fullName evidence="3">Uncharacterized protein</fullName>
    </submittedName>
</protein>
<feature type="region of interest" description="Disordered" evidence="1">
    <location>
        <begin position="305"/>
        <end position="330"/>
    </location>
</feature>
<dbReference type="Proteomes" id="UP001433268">
    <property type="component" value="Unassembled WGS sequence"/>
</dbReference>
<dbReference type="GeneID" id="92042721"/>
<organism evidence="3 4">
    <name type="scientific">Apiospora hydei</name>
    <dbReference type="NCBI Taxonomy" id="1337664"/>
    <lineage>
        <taxon>Eukaryota</taxon>
        <taxon>Fungi</taxon>
        <taxon>Dikarya</taxon>
        <taxon>Ascomycota</taxon>
        <taxon>Pezizomycotina</taxon>
        <taxon>Sordariomycetes</taxon>
        <taxon>Xylariomycetidae</taxon>
        <taxon>Amphisphaeriales</taxon>
        <taxon>Apiosporaceae</taxon>
        <taxon>Apiospora</taxon>
    </lineage>
</organism>
<comment type="caution">
    <text evidence="3">The sequence shown here is derived from an EMBL/GenBank/DDBJ whole genome shotgun (WGS) entry which is preliminary data.</text>
</comment>
<keyword evidence="2" id="KW-1133">Transmembrane helix</keyword>
<reference evidence="3 4" key="1">
    <citation type="submission" date="2023-01" db="EMBL/GenBank/DDBJ databases">
        <title>Analysis of 21 Apiospora genomes using comparative genomics revels a genus with tremendous synthesis potential of carbohydrate active enzymes and secondary metabolites.</title>
        <authorList>
            <person name="Sorensen T."/>
        </authorList>
    </citation>
    <scope>NUCLEOTIDE SEQUENCE [LARGE SCALE GENOMIC DNA]</scope>
    <source>
        <strain evidence="3 4">CBS 114990</strain>
    </source>
</reference>
<sequence length="363" mass="38766">MDGILITQTPLSGGSPTNTIWLPPQTTPFTPPYKDGSTLSCEATVNCWSGLYECYPGYSDPYLLSAKSLDIDRPECFPSWYYDIGTHLSVAYPGTACISGWRSACATTFVDRGQTYSQVWCCPAGEFECTAAETYDTTTIRMCVSTVLDPTGYVRKMAYRQDLPGMSTVVILTSPGERPYKYWVSALPLQIPAKTTSTVPVTTEAIAYTTEETTGSGSAAEGASSSSAEDGSRHLSKGSLAGAISASILAVLLAAAMIYVSTRRRRRGLQAPETAVVDQDQGVDPYYGKPELDTTDVTRAELSGGGSAMCSEMDGWSRPAEVPTTTTGPEAYMQDVVSPEEEEEGAGRFNAVVHELPSPSNGG</sequence>
<evidence type="ECO:0000313" key="3">
    <source>
        <dbReference type="EMBL" id="KAK8090385.1"/>
    </source>
</evidence>
<evidence type="ECO:0000256" key="2">
    <source>
        <dbReference type="SAM" id="Phobius"/>
    </source>
</evidence>
<evidence type="ECO:0000256" key="1">
    <source>
        <dbReference type="SAM" id="MobiDB-lite"/>
    </source>
</evidence>
<keyword evidence="2" id="KW-0472">Membrane</keyword>
<name>A0ABR1X4R1_9PEZI</name>
<feature type="transmembrane region" description="Helical" evidence="2">
    <location>
        <begin position="240"/>
        <end position="260"/>
    </location>
</feature>
<evidence type="ECO:0000313" key="4">
    <source>
        <dbReference type="Proteomes" id="UP001433268"/>
    </source>
</evidence>
<gene>
    <name evidence="3" type="ORF">PG997_005346</name>
</gene>